<evidence type="ECO:0000313" key="2">
    <source>
        <dbReference type="EMBL" id="NMO77611.1"/>
    </source>
</evidence>
<keyword evidence="1" id="KW-0812">Transmembrane</keyword>
<keyword evidence="1" id="KW-0472">Membrane</keyword>
<keyword evidence="3" id="KW-1185">Reference proteome</keyword>
<accession>A0A7Y0PMR0</accession>
<feature type="transmembrane region" description="Helical" evidence="1">
    <location>
        <begin position="38"/>
        <end position="57"/>
    </location>
</feature>
<name>A0A7Y0PMR0_9BACI</name>
<proteinExistence type="predicted"/>
<organism evidence="2 3">
    <name type="scientific">Niallia alba</name>
    <dbReference type="NCBI Taxonomy" id="2729105"/>
    <lineage>
        <taxon>Bacteria</taxon>
        <taxon>Bacillati</taxon>
        <taxon>Bacillota</taxon>
        <taxon>Bacilli</taxon>
        <taxon>Bacillales</taxon>
        <taxon>Bacillaceae</taxon>
        <taxon>Niallia</taxon>
    </lineage>
</organism>
<reference evidence="2 3" key="1">
    <citation type="submission" date="2020-04" db="EMBL/GenBank/DDBJ databases">
        <title>Bacillus sp. UniB3 isolated from commercial digestive syrup.</title>
        <authorList>
            <person name="Thorat V."/>
            <person name="Kirdat K."/>
            <person name="Tiwarekar B."/>
            <person name="Yadav A."/>
        </authorList>
    </citation>
    <scope>NUCLEOTIDE SEQUENCE [LARGE SCALE GENOMIC DNA]</scope>
    <source>
        <strain evidence="2 3">UniB3</strain>
    </source>
</reference>
<dbReference type="AlphaFoldDB" id="A0A7Y0PMR0"/>
<sequence length="69" mass="8224">MNQHKEEKLEKQKIVQELYRERVQQNREAKNDNRVGKAFVNLCIVMFLVFTVMGILFDWGVKVPRIFGI</sequence>
<evidence type="ECO:0000256" key="1">
    <source>
        <dbReference type="SAM" id="Phobius"/>
    </source>
</evidence>
<dbReference type="RefSeq" id="WP_169188499.1">
    <property type="nucleotide sequence ID" value="NZ_JABBPK010000001.1"/>
</dbReference>
<dbReference type="Proteomes" id="UP000588491">
    <property type="component" value="Unassembled WGS sequence"/>
</dbReference>
<gene>
    <name evidence="2" type="ORF">HHU08_11455</name>
</gene>
<dbReference type="EMBL" id="JABBPK010000001">
    <property type="protein sequence ID" value="NMO77611.1"/>
    <property type="molecule type" value="Genomic_DNA"/>
</dbReference>
<keyword evidence="1" id="KW-1133">Transmembrane helix</keyword>
<evidence type="ECO:0000313" key="3">
    <source>
        <dbReference type="Proteomes" id="UP000588491"/>
    </source>
</evidence>
<protein>
    <submittedName>
        <fullName evidence="2">Uncharacterized protein</fullName>
    </submittedName>
</protein>
<comment type="caution">
    <text evidence="2">The sequence shown here is derived from an EMBL/GenBank/DDBJ whole genome shotgun (WGS) entry which is preliminary data.</text>
</comment>